<feature type="domain" description="GGDEF" evidence="4">
    <location>
        <begin position="407"/>
        <end position="541"/>
    </location>
</feature>
<dbReference type="InterPro" id="IPR000014">
    <property type="entry name" value="PAS"/>
</dbReference>
<dbReference type="SMART" id="SM00052">
    <property type="entry name" value="EAL"/>
    <property type="match status" value="1"/>
</dbReference>
<dbReference type="Pfam" id="PF13426">
    <property type="entry name" value="PAS_9"/>
    <property type="match status" value="1"/>
</dbReference>
<name>A0A368V567_MARNT</name>
<evidence type="ECO:0000259" key="3">
    <source>
        <dbReference type="PROSITE" id="PS50883"/>
    </source>
</evidence>
<dbReference type="SMART" id="SM00091">
    <property type="entry name" value="PAS"/>
    <property type="match status" value="2"/>
</dbReference>
<dbReference type="EMBL" id="QNSA01000004">
    <property type="protein sequence ID" value="RBP74924.1"/>
    <property type="molecule type" value="Genomic_DNA"/>
</dbReference>
<sequence length="814" mass="92227">MKEFLIQRYRPDPTGPVIRPTLLRVDDDGRIIQADRHAETMFGYDISDLTGQKVQHILASRQDDPFAPAHRHRLDNGQTVLVTFRHKDGFFFTALLGLRMEIRDSDQAATASITLRDSDAMDSRIQRLAEQSAGFGLWELDMPSNEISWSEGMYRLLELKAGSELTPEQALFYCQTGQNRVRAMFRRCMRTGQPFSMDLTILTSRQRPQRVTLAGRALKNGGRVQKLGGVMVNHSEAMVHDLEKQQAQQILQATTAASSDLVVAIDTEFRLLHFNTPWCQQFQHAFDLTPKTGDNLRSLLKDFPNERRLIERLWQRAFDREHFVAEMPLNRQGEGLPIYEFHFQSIRGDRGEVTGAVHVARDISNRIQHTSNSDYRMRHDPVTGLMNRRSFIEHLERAMGHRHKRQSTDGLLFLDLDNFEQFNEDAGSGTCDRYLRELAAMLGLRVRQRDALARLAGDTFALFIENCPEPRARKIAEEIREQIAQFQFEWQGHTLQTTTSGGLLILDSELPERADTLLTQAADLCHTAKTSGRNRIHTAHALPDAAGDTGTDKQMEQLRQALDQHRLILEFQALKPVASVTWGDHIEILCRIPGQEPDDTTLLPGQFLPLAERFDLAKRLDRQVIRQTLDWLGQHRLLEPSLKYCGFNLSLASVLDDTFSDFMEQLLAPSPFRAECFCLEIREAHATQYPDEVAVLCDALHRIGCRVALEGAGASVESYSLAAHLPVDIIKLDRRVMDHLEDDPVQQVMVDALHRIAEAAGKETVATFIESDETLRKVRTLGIHFGQGYRLSKPSPLEQLKPAAVELSTGRIGG</sequence>
<dbReference type="Proteomes" id="UP000253065">
    <property type="component" value="Unassembled WGS sequence"/>
</dbReference>
<dbReference type="PANTHER" id="PTHR33121">
    <property type="entry name" value="CYCLIC DI-GMP PHOSPHODIESTERASE PDEF"/>
    <property type="match status" value="1"/>
</dbReference>
<dbReference type="SMART" id="SM00267">
    <property type="entry name" value="GGDEF"/>
    <property type="match status" value="1"/>
</dbReference>
<dbReference type="SUPFAM" id="SSF55785">
    <property type="entry name" value="PYP-like sensor domain (PAS domain)"/>
    <property type="match status" value="3"/>
</dbReference>
<dbReference type="CDD" id="cd01949">
    <property type="entry name" value="GGDEF"/>
    <property type="match status" value="1"/>
</dbReference>
<proteinExistence type="predicted"/>
<evidence type="ECO:0000256" key="1">
    <source>
        <dbReference type="ARBA" id="ARBA00022777"/>
    </source>
</evidence>
<dbReference type="CDD" id="cd01948">
    <property type="entry name" value="EAL"/>
    <property type="match status" value="1"/>
</dbReference>
<dbReference type="AlphaFoldDB" id="A0A368V567"/>
<dbReference type="RefSeq" id="WP_113879504.1">
    <property type="nucleotide sequence ID" value="NZ_QNSA01000004.1"/>
</dbReference>
<accession>A0A368V567</accession>
<dbReference type="InterPro" id="IPR050706">
    <property type="entry name" value="Cyclic-di-GMP_PDE-like"/>
</dbReference>
<dbReference type="InterPro" id="IPR035919">
    <property type="entry name" value="EAL_sf"/>
</dbReference>
<evidence type="ECO:0000259" key="4">
    <source>
        <dbReference type="PROSITE" id="PS50887"/>
    </source>
</evidence>
<feature type="domain" description="PAS" evidence="2">
    <location>
        <begin position="22"/>
        <end position="77"/>
    </location>
</feature>
<keyword evidence="8" id="KW-1185">Reference proteome</keyword>
<dbReference type="CDD" id="cd00130">
    <property type="entry name" value="PAS"/>
    <property type="match status" value="1"/>
</dbReference>
<feature type="domain" description="EAL" evidence="3">
    <location>
        <begin position="551"/>
        <end position="808"/>
    </location>
</feature>
<dbReference type="Gene3D" id="3.20.20.450">
    <property type="entry name" value="EAL domain"/>
    <property type="match status" value="1"/>
</dbReference>
<dbReference type="PROSITE" id="PS50883">
    <property type="entry name" value="EAL"/>
    <property type="match status" value="1"/>
</dbReference>
<gene>
    <name evidence="6" type="ORF">DET51_10472</name>
    <name evidence="5" type="ORF">DET64_10472</name>
</gene>
<dbReference type="PANTHER" id="PTHR33121:SF23">
    <property type="entry name" value="CYCLIC DI-GMP PHOSPHODIESTERASE PDEB"/>
    <property type="match status" value="1"/>
</dbReference>
<dbReference type="NCBIfam" id="TIGR00254">
    <property type="entry name" value="GGDEF"/>
    <property type="match status" value="1"/>
</dbReference>
<keyword evidence="1" id="KW-0418">Kinase</keyword>
<dbReference type="InterPro" id="IPR001633">
    <property type="entry name" value="EAL_dom"/>
</dbReference>
<dbReference type="InterPro" id="IPR029787">
    <property type="entry name" value="Nucleotide_cyclase"/>
</dbReference>
<dbReference type="EMBL" id="QPJB01000004">
    <property type="protein sequence ID" value="RCW35455.1"/>
    <property type="molecule type" value="Genomic_DNA"/>
</dbReference>
<dbReference type="GO" id="GO:0016301">
    <property type="term" value="F:kinase activity"/>
    <property type="evidence" value="ECO:0007669"/>
    <property type="project" value="UniProtKB-KW"/>
</dbReference>
<dbReference type="InterPro" id="IPR013656">
    <property type="entry name" value="PAS_4"/>
</dbReference>
<dbReference type="SUPFAM" id="SSF141868">
    <property type="entry name" value="EAL domain-like"/>
    <property type="match status" value="1"/>
</dbReference>
<keyword evidence="1" id="KW-0808">Transferase</keyword>
<dbReference type="Gene3D" id="3.30.70.270">
    <property type="match status" value="1"/>
</dbReference>
<dbReference type="GO" id="GO:0071111">
    <property type="term" value="F:cyclic-guanylate-specific phosphodiesterase activity"/>
    <property type="evidence" value="ECO:0007669"/>
    <property type="project" value="InterPro"/>
</dbReference>
<dbReference type="Pfam" id="PF00563">
    <property type="entry name" value="EAL"/>
    <property type="match status" value="1"/>
</dbReference>
<evidence type="ECO:0000313" key="8">
    <source>
        <dbReference type="Proteomes" id="UP000253065"/>
    </source>
</evidence>
<dbReference type="PROSITE" id="PS50887">
    <property type="entry name" value="GGDEF"/>
    <property type="match status" value="1"/>
</dbReference>
<evidence type="ECO:0000313" key="7">
    <source>
        <dbReference type="Proteomes" id="UP000252795"/>
    </source>
</evidence>
<dbReference type="Gene3D" id="3.30.450.20">
    <property type="entry name" value="PAS domain"/>
    <property type="match status" value="3"/>
</dbReference>
<protein>
    <submittedName>
        <fullName evidence="6">Diguanylate cyclase/phosphodiesterase</fullName>
    </submittedName>
</protein>
<dbReference type="InterPro" id="IPR000160">
    <property type="entry name" value="GGDEF_dom"/>
</dbReference>
<dbReference type="Proteomes" id="UP000252795">
    <property type="component" value="Unassembled WGS sequence"/>
</dbReference>
<organism evidence="6 7">
    <name type="scientific">Marinobacter nauticus</name>
    <name type="common">Marinobacter hydrocarbonoclasticus</name>
    <name type="synonym">Marinobacter aquaeolei</name>
    <dbReference type="NCBI Taxonomy" id="2743"/>
    <lineage>
        <taxon>Bacteria</taxon>
        <taxon>Pseudomonadati</taxon>
        <taxon>Pseudomonadota</taxon>
        <taxon>Gammaproteobacteria</taxon>
        <taxon>Pseudomonadales</taxon>
        <taxon>Marinobacteraceae</taxon>
        <taxon>Marinobacter</taxon>
    </lineage>
</organism>
<dbReference type="InterPro" id="IPR035965">
    <property type="entry name" value="PAS-like_dom_sf"/>
</dbReference>
<reference evidence="6 7" key="1">
    <citation type="submission" date="2018-07" db="EMBL/GenBank/DDBJ databases">
        <title>Freshwater and sediment microbial communities from various areas in North America, analyzing microbe dynamics in response to fracking.</title>
        <authorList>
            <person name="Lamendella R."/>
        </authorList>
    </citation>
    <scope>NUCLEOTIDE SEQUENCE [LARGE SCALE GENOMIC DNA]</scope>
    <source>
        <strain evidence="6 7">114E</strain>
        <strain evidence="5 8">114E_o</strain>
    </source>
</reference>
<dbReference type="Pfam" id="PF00990">
    <property type="entry name" value="GGDEF"/>
    <property type="match status" value="1"/>
</dbReference>
<evidence type="ECO:0000259" key="2">
    <source>
        <dbReference type="PROSITE" id="PS50112"/>
    </source>
</evidence>
<dbReference type="NCBIfam" id="TIGR00229">
    <property type="entry name" value="sensory_box"/>
    <property type="match status" value="1"/>
</dbReference>
<evidence type="ECO:0000313" key="5">
    <source>
        <dbReference type="EMBL" id="RBP74924.1"/>
    </source>
</evidence>
<dbReference type="PROSITE" id="PS50112">
    <property type="entry name" value="PAS"/>
    <property type="match status" value="1"/>
</dbReference>
<dbReference type="InterPro" id="IPR043128">
    <property type="entry name" value="Rev_trsase/Diguanyl_cyclase"/>
</dbReference>
<dbReference type="SUPFAM" id="SSF55073">
    <property type="entry name" value="Nucleotide cyclase"/>
    <property type="match status" value="1"/>
</dbReference>
<dbReference type="Pfam" id="PF08448">
    <property type="entry name" value="PAS_4"/>
    <property type="match status" value="1"/>
</dbReference>
<comment type="caution">
    <text evidence="6">The sequence shown here is derived from an EMBL/GenBank/DDBJ whole genome shotgun (WGS) entry which is preliminary data.</text>
</comment>
<evidence type="ECO:0000313" key="6">
    <source>
        <dbReference type="EMBL" id="RCW35455.1"/>
    </source>
</evidence>